<feature type="signal peptide" evidence="1">
    <location>
        <begin position="1"/>
        <end position="19"/>
    </location>
</feature>
<name>A0ABZ0ILK4_9BACT</name>
<evidence type="ECO:0000259" key="2">
    <source>
        <dbReference type="Pfam" id="PF04784"/>
    </source>
</evidence>
<dbReference type="RefSeq" id="WP_317488654.1">
    <property type="nucleotide sequence ID" value="NZ_CP136051.1"/>
</dbReference>
<reference evidence="3 4" key="1">
    <citation type="journal article" date="2023" name="Microbiol. Resour. Announc.">
        <title>Complete Genome Sequence of Imperialibacter roseus strain P4T.</title>
        <authorList>
            <person name="Tizabi D.R."/>
            <person name="Bachvaroff T."/>
            <person name="Hill R.T."/>
        </authorList>
    </citation>
    <scope>NUCLEOTIDE SEQUENCE [LARGE SCALE GENOMIC DNA]</scope>
    <source>
        <strain evidence="3 4">P4T</strain>
    </source>
</reference>
<accession>A0ABZ0ILK4</accession>
<evidence type="ECO:0000256" key="1">
    <source>
        <dbReference type="SAM" id="SignalP"/>
    </source>
</evidence>
<feature type="domain" description="DUF547" evidence="2">
    <location>
        <begin position="76"/>
        <end position="190"/>
    </location>
</feature>
<dbReference type="Pfam" id="PF04784">
    <property type="entry name" value="DUF547"/>
    <property type="match status" value="1"/>
</dbReference>
<keyword evidence="1" id="KW-0732">Signal</keyword>
<dbReference type="PROSITE" id="PS51257">
    <property type="entry name" value="PROKAR_LIPOPROTEIN"/>
    <property type="match status" value="1"/>
</dbReference>
<dbReference type="Proteomes" id="UP001302349">
    <property type="component" value="Chromosome"/>
</dbReference>
<dbReference type="PANTHER" id="PTHR46361:SF3">
    <property type="entry name" value="ELECTRON CARRIER_ PROTEIN DISULFIDE OXIDOREDUCTASE"/>
    <property type="match status" value="1"/>
</dbReference>
<feature type="chain" id="PRO_5045584656" evidence="1">
    <location>
        <begin position="20"/>
        <end position="255"/>
    </location>
</feature>
<organism evidence="3 4">
    <name type="scientific">Imperialibacter roseus</name>
    <dbReference type="NCBI Taxonomy" id="1324217"/>
    <lineage>
        <taxon>Bacteria</taxon>
        <taxon>Pseudomonadati</taxon>
        <taxon>Bacteroidota</taxon>
        <taxon>Cytophagia</taxon>
        <taxon>Cytophagales</taxon>
        <taxon>Flammeovirgaceae</taxon>
        <taxon>Imperialibacter</taxon>
    </lineage>
</organism>
<dbReference type="EMBL" id="CP136051">
    <property type="protein sequence ID" value="WOK05908.1"/>
    <property type="molecule type" value="Genomic_DNA"/>
</dbReference>
<evidence type="ECO:0000313" key="3">
    <source>
        <dbReference type="EMBL" id="WOK05908.1"/>
    </source>
</evidence>
<dbReference type="PANTHER" id="PTHR46361">
    <property type="entry name" value="ELECTRON CARRIER/ PROTEIN DISULFIDE OXIDOREDUCTASE"/>
    <property type="match status" value="1"/>
</dbReference>
<dbReference type="InterPro" id="IPR006869">
    <property type="entry name" value="DUF547"/>
</dbReference>
<sequence>MKHIFYIFLLLAFVSCGIASPKQENTKPISHATFDALLKKHVNKDGWVNYEGFKEDRAELKKYLDLIQNNAPNDKTWSKEDRLAYWINAYNAFTIELILQYYPVESIKDIGSKIQIPFVNTPWDIKFIKIGGKEMDLNNIEHSILRKEFNEPRIHFAVNCASYSCPVLRAEAYTGAKIDQQLKEQAISFINDERRNKITSTSAQLSKLFDWYSGDFTKNKSLKDFINQFAKVKIADKTKVSYIDYDWRLNDSKDF</sequence>
<gene>
    <name evidence="3" type="ORF">RT717_22795</name>
</gene>
<evidence type="ECO:0000313" key="4">
    <source>
        <dbReference type="Proteomes" id="UP001302349"/>
    </source>
</evidence>
<keyword evidence="4" id="KW-1185">Reference proteome</keyword>
<proteinExistence type="predicted"/>
<protein>
    <submittedName>
        <fullName evidence="3">DUF547 domain-containing protein</fullName>
    </submittedName>
</protein>